<accession>A0A0V0XLL1</accession>
<proteinExistence type="predicted"/>
<evidence type="ECO:0000313" key="2">
    <source>
        <dbReference type="Proteomes" id="UP000054815"/>
    </source>
</evidence>
<feature type="non-terminal residue" evidence="1">
    <location>
        <position position="136"/>
    </location>
</feature>
<dbReference type="EMBL" id="JYDU01000222">
    <property type="protein sequence ID" value="KRX88773.1"/>
    <property type="molecule type" value="Genomic_DNA"/>
</dbReference>
<dbReference type="AlphaFoldDB" id="A0A0V0XLL1"/>
<protein>
    <submittedName>
        <fullName evidence="1">Uncharacterized protein</fullName>
    </submittedName>
</protein>
<gene>
    <name evidence="1" type="ORF">T4E_12011</name>
</gene>
<dbReference type="Proteomes" id="UP000054815">
    <property type="component" value="Unassembled WGS sequence"/>
</dbReference>
<sequence>LHLDANVLALRCSQRCSVDNGICYDMPFRNLFMFLSDDRLARLVRPNPLPEWIFTEYTRRLNALTSGAQRQTNTVYSTWHLSSVSSSLFAPNPMVTSPRYSDSPSDNVEPDSDQHTATLFRRTTAYLANFVHAMQK</sequence>
<organism evidence="1 2">
    <name type="scientific">Trichinella pseudospiralis</name>
    <name type="common">Parasitic roundworm</name>
    <dbReference type="NCBI Taxonomy" id="6337"/>
    <lineage>
        <taxon>Eukaryota</taxon>
        <taxon>Metazoa</taxon>
        <taxon>Ecdysozoa</taxon>
        <taxon>Nematoda</taxon>
        <taxon>Enoplea</taxon>
        <taxon>Dorylaimia</taxon>
        <taxon>Trichinellida</taxon>
        <taxon>Trichinellidae</taxon>
        <taxon>Trichinella</taxon>
    </lineage>
</organism>
<name>A0A0V0XLL1_TRIPS</name>
<reference evidence="1 2" key="1">
    <citation type="submission" date="2015-01" db="EMBL/GenBank/DDBJ databases">
        <title>Evolution of Trichinella species and genotypes.</title>
        <authorList>
            <person name="Korhonen P.K."/>
            <person name="Edoardo P."/>
            <person name="Giuseppe L.R."/>
            <person name="Gasser R.B."/>
        </authorList>
    </citation>
    <scope>NUCLEOTIDE SEQUENCE [LARGE SCALE GENOMIC DNA]</scope>
    <source>
        <strain evidence="1">ISS141</strain>
    </source>
</reference>
<dbReference type="STRING" id="6337.A0A0V0XLL1"/>
<evidence type="ECO:0000313" key="1">
    <source>
        <dbReference type="EMBL" id="KRX88773.1"/>
    </source>
</evidence>
<comment type="caution">
    <text evidence="1">The sequence shown here is derived from an EMBL/GenBank/DDBJ whole genome shotgun (WGS) entry which is preliminary data.</text>
</comment>
<feature type="non-terminal residue" evidence="1">
    <location>
        <position position="1"/>
    </location>
</feature>